<reference evidence="1" key="1">
    <citation type="journal article" date="2021" name="Sci. Rep.">
        <title>Diploid genomic architecture of Nitzschia inconspicua, an elite biomass production diatom.</title>
        <authorList>
            <person name="Oliver A."/>
            <person name="Podell S."/>
            <person name="Pinowska A."/>
            <person name="Traller J.C."/>
            <person name="Smith S.R."/>
            <person name="McClure R."/>
            <person name="Beliaev A."/>
            <person name="Bohutskyi P."/>
            <person name="Hill E.A."/>
            <person name="Rabines A."/>
            <person name="Zheng H."/>
            <person name="Allen L.Z."/>
            <person name="Kuo A."/>
            <person name="Grigoriev I.V."/>
            <person name="Allen A.E."/>
            <person name="Hazlebeck D."/>
            <person name="Allen E.E."/>
        </authorList>
    </citation>
    <scope>NUCLEOTIDE SEQUENCE</scope>
    <source>
        <strain evidence="1">Hildebrandi</strain>
    </source>
</reference>
<dbReference type="AlphaFoldDB" id="A0A9K3M3D7"/>
<name>A0A9K3M3D7_9STRA</name>
<comment type="caution">
    <text evidence="1">The sequence shown here is derived from an EMBL/GenBank/DDBJ whole genome shotgun (WGS) entry which is preliminary data.</text>
</comment>
<gene>
    <name evidence="1" type="ORF">IV203_034277</name>
</gene>
<keyword evidence="2" id="KW-1185">Reference proteome</keyword>
<sequence length="123" mass="13735">MSLNGTMVTRNLYSKARNLYSLAYISLQGEQGQEVIDVFMLHLLVKAILNNLGKCYASLDDTVKSVACFELLLKSIILLQQDRNRTCNFGHSDDDNFNDQSIGLFLENTLFLVLKDPGFAPAA</sequence>
<dbReference type="Proteomes" id="UP000693970">
    <property type="component" value="Unassembled WGS sequence"/>
</dbReference>
<proteinExistence type="predicted"/>
<organism evidence="1 2">
    <name type="scientific">Nitzschia inconspicua</name>
    <dbReference type="NCBI Taxonomy" id="303405"/>
    <lineage>
        <taxon>Eukaryota</taxon>
        <taxon>Sar</taxon>
        <taxon>Stramenopiles</taxon>
        <taxon>Ochrophyta</taxon>
        <taxon>Bacillariophyta</taxon>
        <taxon>Bacillariophyceae</taxon>
        <taxon>Bacillariophycidae</taxon>
        <taxon>Bacillariales</taxon>
        <taxon>Bacillariaceae</taxon>
        <taxon>Nitzschia</taxon>
    </lineage>
</organism>
<evidence type="ECO:0000313" key="2">
    <source>
        <dbReference type="Proteomes" id="UP000693970"/>
    </source>
</evidence>
<reference evidence="1" key="2">
    <citation type="submission" date="2021-04" db="EMBL/GenBank/DDBJ databases">
        <authorList>
            <person name="Podell S."/>
        </authorList>
    </citation>
    <scope>NUCLEOTIDE SEQUENCE</scope>
    <source>
        <strain evidence="1">Hildebrandi</strain>
    </source>
</reference>
<dbReference type="EMBL" id="JAGRRH010000002">
    <property type="protein sequence ID" value="KAG7373553.1"/>
    <property type="molecule type" value="Genomic_DNA"/>
</dbReference>
<protein>
    <submittedName>
        <fullName evidence="1">Uncharacterized protein</fullName>
    </submittedName>
</protein>
<evidence type="ECO:0000313" key="1">
    <source>
        <dbReference type="EMBL" id="KAG7373553.1"/>
    </source>
</evidence>
<accession>A0A9K3M3D7</accession>